<dbReference type="OrthoDB" id="313412at2759"/>
<evidence type="ECO:0000256" key="4">
    <source>
        <dbReference type="ARBA" id="ARBA00022490"/>
    </source>
</evidence>
<dbReference type="EMBL" id="GG663745">
    <property type="protein sequence ID" value="EEH53603.1"/>
    <property type="molecule type" value="Genomic_DNA"/>
</dbReference>
<evidence type="ECO:0000256" key="7">
    <source>
        <dbReference type="ARBA" id="ARBA00026004"/>
    </source>
</evidence>
<evidence type="ECO:0000313" key="9">
    <source>
        <dbReference type="EMBL" id="EEH53603.1"/>
    </source>
</evidence>
<comment type="similarity">
    <text evidence="2">Belongs to the LZTFL1 family.</text>
</comment>
<keyword evidence="4" id="KW-0963">Cytoplasm</keyword>
<dbReference type="KEGG" id="mpp:MICPUCDRAFT_41835"/>
<evidence type="ECO:0000256" key="5">
    <source>
        <dbReference type="ARBA" id="ARBA00023054"/>
    </source>
</evidence>
<organism evidence="10">
    <name type="scientific">Micromonas pusilla (strain CCMP1545)</name>
    <name type="common">Picoplanktonic green alga</name>
    <dbReference type="NCBI Taxonomy" id="564608"/>
    <lineage>
        <taxon>Eukaryota</taxon>
        <taxon>Viridiplantae</taxon>
        <taxon>Chlorophyta</taxon>
        <taxon>Mamiellophyceae</taxon>
        <taxon>Mamiellales</taxon>
        <taxon>Mamiellaceae</taxon>
        <taxon>Micromonas</taxon>
    </lineage>
</organism>
<dbReference type="GO" id="GO:0005737">
    <property type="term" value="C:cytoplasm"/>
    <property type="evidence" value="ECO:0007669"/>
    <property type="project" value="UniProtKB-SubCell"/>
</dbReference>
<evidence type="ECO:0000256" key="1">
    <source>
        <dbReference type="ARBA" id="ARBA00004496"/>
    </source>
</evidence>
<accession>C1N2K7</accession>
<dbReference type="GeneID" id="9687331"/>
<reference evidence="9 10" key="1">
    <citation type="journal article" date="2009" name="Science">
        <title>Green evolution and dynamic adaptations revealed by genomes of the marine picoeukaryotes Micromonas.</title>
        <authorList>
            <person name="Worden A.Z."/>
            <person name="Lee J.H."/>
            <person name="Mock T."/>
            <person name="Rouze P."/>
            <person name="Simmons M.P."/>
            <person name="Aerts A.L."/>
            <person name="Allen A.E."/>
            <person name="Cuvelier M.L."/>
            <person name="Derelle E."/>
            <person name="Everett M.V."/>
            <person name="Foulon E."/>
            <person name="Grimwood J."/>
            <person name="Gundlach H."/>
            <person name="Henrissat B."/>
            <person name="Napoli C."/>
            <person name="McDonald S.M."/>
            <person name="Parker M.S."/>
            <person name="Rombauts S."/>
            <person name="Salamov A."/>
            <person name="Von Dassow P."/>
            <person name="Badger J.H."/>
            <person name="Coutinho P.M."/>
            <person name="Demir E."/>
            <person name="Dubchak I."/>
            <person name="Gentemann C."/>
            <person name="Eikrem W."/>
            <person name="Gready J.E."/>
            <person name="John U."/>
            <person name="Lanier W."/>
            <person name="Lindquist E.A."/>
            <person name="Lucas S."/>
            <person name="Mayer K.F."/>
            <person name="Moreau H."/>
            <person name="Not F."/>
            <person name="Otillar R."/>
            <person name="Panaud O."/>
            <person name="Pangilinan J."/>
            <person name="Paulsen I."/>
            <person name="Piegu B."/>
            <person name="Poliakov A."/>
            <person name="Robbens S."/>
            <person name="Schmutz J."/>
            <person name="Toulza E."/>
            <person name="Wyss T."/>
            <person name="Zelensky A."/>
            <person name="Zhou K."/>
            <person name="Armbrust E.V."/>
            <person name="Bhattacharya D."/>
            <person name="Goodenough U.W."/>
            <person name="Van de Peer Y."/>
            <person name="Grigoriev I.V."/>
        </authorList>
    </citation>
    <scope>NUCLEOTIDE SEQUENCE [LARGE SCALE GENOMIC DNA]</scope>
    <source>
        <strain evidence="9 10">CCMP1545</strain>
    </source>
</reference>
<dbReference type="PANTHER" id="PTHR21635">
    <property type="entry name" value="LEUCINE ZIPPER TRANSCRIPTION FACTOR LIKE"/>
    <property type="match status" value="1"/>
</dbReference>
<feature type="compositionally biased region" description="Acidic residues" evidence="8">
    <location>
        <begin position="319"/>
        <end position="333"/>
    </location>
</feature>
<dbReference type="Pfam" id="PF15294">
    <property type="entry name" value="Leu_zip"/>
    <property type="match status" value="1"/>
</dbReference>
<proteinExistence type="inferred from homology"/>
<dbReference type="eggNOG" id="ENOG502R8VA">
    <property type="taxonomic scope" value="Eukaryota"/>
</dbReference>
<feature type="compositionally biased region" description="Low complexity" evidence="8">
    <location>
        <begin position="282"/>
        <end position="294"/>
    </location>
</feature>
<name>C1N2K7_MICPC</name>
<feature type="compositionally biased region" description="Acidic residues" evidence="8">
    <location>
        <begin position="246"/>
        <end position="272"/>
    </location>
</feature>
<feature type="region of interest" description="Disordered" evidence="8">
    <location>
        <begin position="236"/>
        <end position="333"/>
    </location>
</feature>
<evidence type="ECO:0000256" key="3">
    <source>
        <dbReference type="ARBA" id="ARBA00018920"/>
    </source>
</evidence>
<dbReference type="AlphaFoldDB" id="C1N2K7"/>
<dbReference type="Proteomes" id="UP000001876">
    <property type="component" value="Unassembled WGS sequence"/>
</dbReference>
<keyword evidence="10" id="KW-1185">Reference proteome</keyword>
<comment type="subcellular location">
    <subcellularLocation>
        <location evidence="1">Cytoplasm</location>
    </subcellularLocation>
</comment>
<dbReference type="RefSeq" id="XP_003061891.1">
    <property type="nucleotide sequence ID" value="XM_003061845.1"/>
</dbReference>
<gene>
    <name evidence="9" type="ORF">MICPUCDRAFT_41835</name>
</gene>
<comment type="subunit">
    <text evidence="7">Self-associates. Interacts with BBS9; the interaction mediates the association of LZTL1 with the BBsome complex and regulates BBSome ciliary trafficking.</text>
</comment>
<dbReference type="PANTHER" id="PTHR21635:SF0">
    <property type="entry name" value="LEUCINE ZIPPER TRANSCRIPTION FACTOR-LIKE PROTEIN 1"/>
    <property type="match status" value="1"/>
</dbReference>
<evidence type="ECO:0000256" key="6">
    <source>
        <dbReference type="ARBA" id="ARBA00024898"/>
    </source>
</evidence>
<dbReference type="STRING" id="564608.C1N2K7"/>
<comment type="function">
    <text evidence="6">Regulates ciliary localization of the BBSome complex. Together with the BBSome complex, controls SMO ciliary trafficking and contributes to the sonic hedgehog (SHH) pathway regulation. May play a role in neurite outgrowth. May have tumor suppressor function.</text>
</comment>
<evidence type="ECO:0000313" key="10">
    <source>
        <dbReference type="Proteomes" id="UP000001876"/>
    </source>
</evidence>
<dbReference type="InterPro" id="IPR026157">
    <property type="entry name" value="LZTFL1"/>
</dbReference>
<protein>
    <recommendedName>
        <fullName evidence="3">Leucine zipper transcription factor-like protein 1</fullName>
    </recommendedName>
</protein>
<dbReference type="GO" id="GO:1903565">
    <property type="term" value="P:negative regulation of protein localization to cilium"/>
    <property type="evidence" value="ECO:0007669"/>
    <property type="project" value="TreeGrafter"/>
</dbReference>
<sequence length="333" mass="36884">MELGTSRFNPEDEIEDLDLAEATVTSRGELQIQSWLRFAASKREEAKREVAAPFEDALEYKLSDSVFTRDDVRALIEDLSRETSELVATELERASRVAAAMLKLLFAQAEARGCGRAMTLDAHQLEDARVLEEMRAIERVALSRPASDFTRAALRVGMTPVEDDDDEFAFDVGKGKGKTVIVKETVVDVATARDCEKLRADLAAARRDAGSRVQDSAQFQQLKRLMQQKTRELSMLRTRLRRYEPEADDGDVVGTEDDSFIEKKEEEDEEGAEVERERGDVDVAGEVAAEAAAESPRGGGVAREVDVEASPGPPPPPPPDDDDDDDDDDEFDF</sequence>
<evidence type="ECO:0000256" key="8">
    <source>
        <dbReference type="SAM" id="MobiDB-lite"/>
    </source>
</evidence>
<keyword evidence="5" id="KW-0175">Coiled coil</keyword>
<evidence type="ECO:0000256" key="2">
    <source>
        <dbReference type="ARBA" id="ARBA00008868"/>
    </source>
</evidence>